<proteinExistence type="predicted"/>
<dbReference type="RefSeq" id="WP_121738848.1">
    <property type="nucleotide sequence ID" value="NZ_CP032153.1"/>
</dbReference>
<dbReference type="AlphaFoldDB" id="A0A3G2HUV7"/>
<evidence type="ECO:0000256" key="1">
    <source>
        <dbReference type="SAM" id="MobiDB-lite"/>
    </source>
</evidence>
<dbReference type="Proteomes" id="UP000268070">
    <property type="component" value="Chromosome"/>
</dbReference>
<organism evidence="2 3">
    <name type="scientific">Alcaligenes aquatilis</name>
    <dbReference type="NCBI Taxonomy" id="323284"/>
    <lineage>
        <taxon>Bacteria</taxon>
        <taxon>Pseudomonadati</taxon>
        <taxon>Pseudomonadota</taxon>
        <taxon>Betaproteobacteria</taxon>
        <taxon>Burkholderiales</taxon>
        <taxon>Alcaligenaceae</taxon>
        <taxon>Alcaligenes</taxon>
    </lineage>
</organism>
<evidence type="ECO:0000313" key="3">
    <source>
        <dbReference type="Proteomes" id="UP000268070"/>
    </source>
</evidence>
<feature type="region of interest" description="Disordered" evidence="1">
    <location>
        <begin position="1"/>
        <end position="24"/>
    </location>
</feature>
<reference evidence="2 3" key="1">
    <citation type="submission" date="2018-09" db="EMBL/GenBank/DDBJ databases">
        <title>Complete genome sequence of the hydrocarbonoclastic bacterium Alcaligenes aquatilis QD168, isolated from a crude-oil polluted marine sediment of Central Chile.</title>
        <authorList>
            <person name="Duran R.E."/>
            <person name="Barra B."/>
            <person name="Salva-Serra F."/>
            <person name="Mendez V."/>
            <person name="Moore E.R.B."/>
            <person name="Seeger M."/>
        </authorList>
    </citation>
    <scope>NUCLEOTIDE SEQUENCE [LARGE SCALE GENOMIC DNA]</scope>
    <source>
        <strain evidence="2 3">QD168</strain>
    </source>
</reference>
<feature type="compositionally biased region" description="Low complexity" evidence="1">
    <location>
        <begin position="1"/>
        <end position="20"/>
    </location>
</feature>
<gene>
    <name evidence="2" type="ORF">D3M96_09945</name>
</gene>
<accession>A0A3G2HUV7</accession>
<protein>
    <submittedName>
        <fullName evidence="2">Uncharacterized protein</fullName>
    </submittedName>
</protein>
<sequence>MTRRTFPSPRTRAAPPTTTSDDNEDGAVVALGCDAYFVSGLIYLQTKLEISNALFEKILTLKEGMDSVHVFYLKSHTLESN</sequence>
<evidence type="ECO:0000313" key="2">
    <source>
        <dbReference type="EMBL" id="AYN20817.1"/>
    </source>
</evidence>
<dbReference type="KEGG" id="aaqu:D3M96_09945"/>
<dbReference type="EMBL" id="CP032153">
    <property type="protein sequence ID" value="AYN20817.1"/>
    <property type="molecule type" value="Genomic_DNA"/>
</dbReference>
<name>A0A3G2HUV7_9BURK</name>